<keyword evidence="1" id="KW-0812">Transmembrane</keyword>
<comment type="caution">
    <text evidence="3">The sequence shown here is derived from an EMBL/GenBank/DDBJ whole genome shotgun (WGS) entry which is preliminary data.</text>
</comment>
<gene>
    <name evidence="3" type="primary">siaT</name>
    <name evidence="3" type="ORF">NCTC13150_00502</name>
</gene>
<dbReference type="EMBL" id="CAACYI010000001">
    <property type="protein sequence ID" value="VFB15992.1"/>
    <property type="molecule type" value="Genomic_DNA"/>
</dbReference>
<dbReference type="PANTHER" id="PTHR43849:SF2">
    <property type="entry name" value="BLL3936 PROTEIN"/>
    <property type="match status" value="1"/>
</dbReference>
<evidence type="ECO:0000313" key="3">
    <source>
        <dbReference type="EMBL" id="VFB15992.1"/>
    </source>
</evidence>
<protein>
    <submittedName>
        <fullName evidence="3">Neu5Ac permease</fullName>
    </submittedName>
</protein>
<organism evidence="3 4">
    <name type="scientific">Urinicoccus massiliensis</name>
    <dbReference type="NCBI Taxonomy" id="1723382"/>
    <lineage>
        <taxon>Bacteria</taxon>
        <taxon>Bacillati</taxon>
        <taxon>Bacillota</taxon>
        <taxon>Tissierellia</taxon>
        <taxon>Tissierellales</taxon>
        <taxon>Peptoniphilaceae</taxon>
        <taxon>Urinicoccus</taxon>
    </lineage>
</organism>
<keyword evidence="1" id="KW-1133">Transmembrane helix</keyword>
<dbReference type="InterPro" id="IPR010656">
    <property type="entry name" value="DctM"/>
</dbReference>
<feature type="transmembrane region" description="Helical" evidence="1">
    <location>
        <begin position="26"/>
        <end position="44"/>
    </location>
</feature>
<keyword evidence="1" id="KW-0472">Membrane</keyword>
<dbReference type="Pfam" id="PF06808">
    <property type="entry name" value="DctM"/>
    <property type="match status" value="1"/>
</dbReference>
<feature type="transmembrane region" description="Helical" evidence="1">
    <location>
        <begin position="316"/>
        <end position="346"/>
    </location>
</feature>
<feature type="transmembrane region" description="Helical" evidence="1">
    <location>
        <begin position="145"/>
        <end position="167"/>
    </location>
</feature>
<dbReference type="RefSeq" id="WP_131748454.1">
    <property type="nucleotide sequence ID" value="NZ_CAACYI010000001.1"/>
</dbReference>
<evidence type="ECO:0000256" key="1">
    <source>
        <dbReference type="SAM" id="Phobius"/>
    </source>
</evidence>
<keyword evidence="4" id="KW-1185">Reference proteome</keyword>
<evidence type="ECO:0000313" key="4">
    <source>
        <dbReference type="Proteomes" id="UP000377798"/>
    </source>
</evidence>
<feature type="transmembrane region" description="Helical" evidence="1">
    <location>
        <begin position="81"/>
        <end position="98"/>
    </location>
</feature>
<proteinExistence type="predicted"/>
<dbReference type="PANTHER" id="PTHR43849">
    <property type="entry name" value="BLL3936 PROTEIN"/>
    <property type="match status" value="1"/>
</dbReference>
<dbReference type="Proteomes" id="UP000377798">
    <property type="component" value="Unassembled WGS sequence"/>
</dbReference>
<reference evidence="3 4" key="1">
    <citation type="submission" date="2019-02" db="EMBL/GenBank/DDBJ databases">
        <authorList>
            <consortium name="Pathogen Informatics"/>
        </authorList>
    </citation>
    <scope>NUCLEOTIDE SEQUENCE [LARGE SCALE GENOMIC DNA]</scope>
    <source>
        <strain evidence="3 4">3012STDY7089603</strain>
    </source>
</reference>
<accession>A0A8H2M3N1</accession>
<name>A0A8H2M3N1_9FIRM</name>
<dbReference type="AlphaFoldDB" id="A0A8H2M3N1"/>
<feature type="domain" description="TRAP C4-dicarboxylate transport system permease DctM subunit" evidence="2">
    <location>
        <begin position="89"/>
        <end position="365"/>
    </location>
</feature>
<sequence length="371" mass="40995">MKRRLLIAWIFLQLYMSTLSKMDAMTLRGIHLLFVLSLSGLFFIDHKKLSYVFAGLSASALGAFIYLYPQLSLTGGRLGPVHIYLGLAIILLLLVMALRVSRELAYICLFFLSYLYWGRWVPGILGHGGFSLYRLCDHMVWGSQGIFGLGAGVSMSYIFLFVIYGALLKESGFIQMIYQFSHRFLDRSQGACAKMAILASGLLGMMNGSAVANVATTGTLTIPLMKKSGYSSEYAAAVESAASTGGQFCPPIMGAVGFVMAEYLSIPYSRVMVAGVLPAALYYVSLFVQVHYEAKKAGILGDLVREDFDFWDLLPLLSILCLIVLMLMGYTPIYSVLWAILVLVVTMQAHPRRKFRGKEFFDGLEEGAGWP</sequence>
<feature type="transmembrane region" description="Helical" evidence="1">
    <location>
        <begin position="271"/>
        <end position="292"/>
    </location>
</feature>
<feature type="transmembrane region" description="Helical" evidence="1">
    <location>
        <begin position="51"/>
        <end position="69"/>
    </location>
</feature>
<evidence type="ECO:0000259" key="2">
    <source>
        <dbReference type="Pfam" id="PF06808"/>
    </source>
</evidence>
<feature type="transmembrane region" description="Helical" evidence="1">
    <location>
        <begin position="105"/>
        <end position="125"/>
    </location>
</feature>